<dbReference type="GO" id="GO:0005886">
    <property type="term" value="C:plasma membrane"/>
    <property type="evidence" value="ECO:0007669"/>
    <property type="project" value="UniProtKB-SubCell"/>
</dbReference>
<dbReference type="Proteomes" id="UP000070366">
    <property type="component" value="Unassembled WGS sequence"/>
</dbReference>
<feature type="transmembrane region" description="Helical" evidence="6">
    <location>
        <begin position="238"/>
        <end position="257"/>
    </location>
</feature>
<keyword evidence="2" id="KW-1003">Cell membrane</keyword>
<feature type="transmembrane region" description="Helical" evidence="6">
    <location>
        <begin position="278"/>
        <end position="298"/>
    </location>
</feature>
<evidence type="ECO:0000256" key="4">
    <source>
        <dbReference type="ARBA" id="ARBA00022989"/>
    </source>
</evidence>
<feature type="transmembrane region" description="Helical" evidence="6">
    <location>
        <begin position="206"/>
        <end position="226"/>
    </location>
</feature>
<dbReference type="Gene3D" id="1.20.1640.10">
    <property type="entry name" value="Multidrug efflux transporter AcrB transmembrane domain"/>
    <property type="match status" value="2"/>
</dbReference>
<sequence length="698" mass="75363">MQQGVVEDIMSGLANLVVKHKKAILALFIAAAAICAVLQSFVAVNYNMVDYLPPEAQSTKALEIMQEEFDADMPNASVMVKDVSIEEALAYKQKLAEVSGVDSVLWLDDVADLKQPLETADADTVQGYYKNGNALYTVTIADGMEQEASDAIRELIGEDGALAGESPDLATMQQATGAEVGNAMAILLPIIIAILILSSSSWIEPLLFILTIGISILINMGTNIFFGEVSFMTNSVSPILQLAVSLDYAIFLLHSFADNRKKYGDVNEAMRHAVKESASTIAASAATTLFGFLALTFMDFQIGADLGWNLAKGIVLSFVTTMVFLPALTLCTVRLIDKTRHRRLMPNFKNVNKVFSKLAVPALILVILVVVPAFLGQGQTGFVYGNSSAAQASESGRAKEEIQEEFGQSTIMALLVPRGDVSKEFAMGGELGDLNHVTAVVSYANMVGAAYPPEFLGEDVTGQFYSDHYARIVVYTDTPAEGDAAFGTVEEIMAVARSYYGDTVYSVGESANLYDMKNVVQEDNRFVTILAVIAIFLVLLVTFKSGTLPFLLLLTIEAGIWINLAIPYFTGTSINFIGYLVLNTVQLGATVDYAILLTTTYMRNRKAMPQKEAMHQAMGDSFKSILVSAATLATAGFTLYATSSNPAVSDIGLLLGRGTLLSLFMVICFLPALLRIFDKAIAKTTYKAGFLIDRSKAK</sequence>
<feature type="transmembrane region" description="Helical" evidence="6">
    <location>
        <begin position="310"/>
        <end position="333"/>
    </location>
</feature>
<feature type="domain" description="SSD" evidence="7">
    <location>
        <begin position="209"/>
        <end position="331"/>
    </location>
</feature>
<evidence type="ECO:0000256" key="6">
    <source>
        <dbReference type="SAM" id="Phobius"/>
    </source>
</evidence>
<feature type="transmembrane region" description="Helical" evidence="6">
    <location>
        <begin position="550"/>
        <end position="570"/>
    </location>
</feature>
<dbReference type="PROSITE" id="PS50156">
    <property type="entry name" value="SSD"/>
    <property type="match status" value="2"/>
</dbReference>
<dbReference type="AlphaFoldDB" id="A0A136Q889"/>
<gene>
    <name evidence="8" type="ORF">HMPREF3293_00279</name>
</gene>
<keyword evidence="3 6" id="KW-0812">Transmembrane</keyword>
<feature type="transmembrane region" description="Helical" evidence="6">
    <location>
        <begin position="23"/>
        <end position="44"/>
    </location>
</feature>
<evidence type="ECO:0000256" key="5">
    <source>
        <dbReference type="ARBA" id="ARBA00023136"/>
    </source>
</evidence>
<keyword evidence="5 6" id="KW-0472">Membrane</keyword>
<dbReference type="Pfam" id="PF03176">
    <property type="entry name" value="MMPL"/>
    <property type="match status" value="2"/>
</dbReference>
<dbReference type="SUPFAM" id="SSF82866">
    <property type="entry name" value="Multidrug efflux transporter AcrB transmembrane domain"/>
    <property type="match status" value="2"/>
</dbReference>
<evidence type="ECO:0000256" key="1">
    <source>
        <dbReference type="ARBA" id="ARBA00004651"/>
    </source>
</evidence>
<dbReference type="InterPro" id="IPR000731">
    <property type="entry name" value="SSD"/>
</dbReference>
<comment type="subcellular location">
    <subcellularLocation>
        <location evidence="1">Cell membrane</location>
        <topology evidence="1">Multi-pass membrane protein</topology>
    </subcellularLocation>
</comment>
<feature type="transmembrane region" description="Helical" evidence="6">
    <location>
        <begin position="576"/>
        <end position="601"/>
    </location>
</feature>
<dbReference type="EMBL" id="LSZW01000023">
    <property type="protein sequence ID" value="KXK66891.1"/>
    <property type="molecule type" value="Genomic_DNA"/>
</dbReference>
<feature type="domain" description="SSD" evidence="7">
    <location>
        <begin position="530"/>
        <end position="676"/>
    </location>
</feature>
<dbReference type="InterPro" id="IPR050545">
    <property type="entry name" value="Mycobact_MmpL"/>
</dbReference>
<feature type="transmembrane region" description="Helical" evidence="6">
    <location>
        <begin position="180"/>
        <end position="199"/>
    </location>
</feature>
<evidence type="ECO:0000259" key="7">
    <source>
        <dbReference type="PROSITE" id="PS50156"/>
    </source>
</evidence>
<evidence type="ECO:0000256" key="2">
    <source>
        <dbReference type="ARBA" id="ARBA00022475"/>
    </source>
</evidence>
<feature type="transmembrane region" description="Helical" evidence="6">
    <location>
        <begin position="622"/>
        <end position="642"/>
    </location>
</feature>
<reference evidence="9" key="1">
    <citation type="submission" date="2016-02" db="EMBL/GenBank/DDBJ databases">
        <authorList>
            <person name="Mitreva M."/>
            <person name="Pepin K.H."/>
            <person name="Mihindukulasuriya K.A."/>
            <person name="Fulton R."/>
            <person name="Fronick C."/>
            <person name="O'Laughlin M."/>
            <person name="Miner T."/>
            <person name="Herter B."/>
            <person name="Rosa B.A."/>
            <person name="Cordes M."/>
            <person name="Tomlinson C."/>
            <person name="Wollam A."/>
            <person name="Palsikar V.B."/>
            <person name="Mardis E.R."/>
            <person name="Wilson R.K."/>
        </authorList>
    </citation>
    <scope>NUCLEOTIDE SEQUENCE [LARGE SCALE GENOMIC DNA]</scope>
    <source>
        <strain evidence="9">DSM 22607</strain>
    </source>
</reference>
<organism evidence="8 9">
    <name type="scientific">Christensenella minuta</name>
    <dbReference type="NCBI Taxonomy" id="626937"/>
    <lineage>
        <taxon>Bacteria</taxon>
        <taxon>Bacillati</taxon>
        <taxon>Bacillota</taxon>
        <taxon>Clostridia</taxon>
        <taxon>Christensenellales</taxon>
        <taxon>Christensenellaceae</taxon>
        <taxon>Christensenella</taxon>
    </lineage>
</organism>
<dbReference type="PANTHER" id="PTHR33406:SF13">
    <property type="entry name" value="MEMBRANE PROTEIN YDFJ"/>
    <property type="match status" value="1"/>
</dbReference>
<dbReference type="STRING" id="626937.HMPREF3293_00279"/>
<feature type="transmembrane region" description="Helical" evidence="6">
    <location>
        <begin position="654"/>
        <end position="677"/>
    </location>
</feature>
<comment type="caution">
    <text evidence="8">The sequence shown here is derived from an EMBL/GenBank/DDBJ whole genome shotgun (WGS) entry which is preliminary data.</text>
</comment>
<protein>
    <recommendedName>
        <fullName evidence="7">SSD domain-containing protein</fullName>
    </recommendedName>
</protein>
<dbReference type="PATRIC" id="fig|626937.4.peg.280"/>
<accession>A0A136Q889</accession>
<dbReference type="InterPro" id="IPR004869">
    <property type="entry name" value="MMPL_dom"/>
</dbReference>
<feature type="transmembrane region" description="Helical" evidence="6">
    <location>
        <begin position="526"/>
        <end position="543"/>
    </location>
</feature>
<feature type="transmembrane region" description="Helical" evidence="6">
    <location>
        <begin position="354"/>
        <end position="375"/>
    </location>
</feature>
<evidence type="ECO:0000313" key="8">
    <source>
        <dbReference type="EMBL" id="KXK66891.1"/>
    </source>
</evidence>
<evidence type="ECO:0000256" key="3">
    <source>
        <dbReference type="ARBA" id="ARBA00022692"/>
    </source>
</evidence>
<proteinExistence type="predicted"/>
<evidence type="ECO:0000313" key="9">
    <source>
        <dbReference type="Proteomes" id="UP000070366"/>
    </source>
</evidence>
<keyword evidence="4 6" id="KW-1133">Transmembrane helix</keyword>
<dbReference type="PANTHER" id="PTHR33406">
    <property type="entry name" value="MEMBRANE PROTEIN MJ1562-RELATED"/>
    <property type="match status" value="1"/>
</dbReference>
<name>A0A136Q889_9FIRM</name>
<keyword evidence="9" id="KW-1185">Reference proteome</keyword>